<evidence type="ECO:0008006" key="3">
    <source>
        <dbReference type="Google" id="ProtNLM"/>
    </source>
</evidence>
<dbReference type="Pfam" id="PF02348">
    <property type="entry name" value="CTP_transf_3"/>
    <property type="match status" value="1"/>
</dbReference>
<dbReference type="EMBL" id="NHOO01000017">
    <property type="protein sequence ID" value="OVE46590.1"/>
    <property type="molecule type" value="Genomic_DNA"/>
</dbReference>
<organism evidence="1 2">
    <name type="scientific">Chromobacterium violaceum</name>
    <dbReference type="NCBI Taxonomy" id="536"/>
    <lineage>
        <taxon>Bacteria</taxon>
        <taxon>Pseudomonadati</taxon>
        <taxon>Pseudomonadota</taxon>
        <taxon>Betaproteobacteria</taxon>
        <taxon>Neisseriales</taxon>
        <taxon>Chromobacteriaceae</taxon>
        <taxon>Chromobacterium</taxon>
    </lineage>
</organism>
<protein>
    <recommendedName>
        <fullName evidence="3">N-acylneuraminate cytidylyltransferase</fullName>
    </recommendedName>
</protein>
<evidence type="ECO:0000313" key="1">
    <source>
        <dbReference type="EMBL" id="OVE46590.1"/>
    </source>
</evidence>
<dbReference type="InterPro" id="IPR003329">
    <property type="entry name" value="Cytidylyl_trans"/>
</dbReference>
<dbReference type="InterPro" id="IPR050793">
    <property type="entry name" value="CMP-NeuNAc_synthase"/>
</dbReference>
<dbReference type="CDD" id="cd02513">
    <property type="entry name" value="CMP-NeuAc_Synthase"/>
    <property type="match status" value="1"/>
</dbReference>
<proteinExistence type="predicted"/>
<dbReference type="GO" id="GO:0008781">
    <property type="term" value="F:N-acylneuraminate cytidylyltransferase activity"/>
    <property type="evidence" value="ECO:0007669"/>
    <property type="project" value="TreeGrafter"/>
</dbReference>
<reference evidence="1 2" key="1">
    <citation type="submission" date="2017-05" db="EMBL/GenBank/DDBJ databases">
        <title>Chromobacterium violaceum GHPS1 isolated from Hydrocarbon polluted soil in French Guiana display an awesome secondary metabolite arsenal and a battery of drug and heavy-metal-resistance and detoxification of xenobiotics proteins.</title>
        <authorList>
            <person name="Belbahri L."/>
        </authorList>
    </citation>
    <scope>NUCLEOTIDE SEQUENCE [LARGE SCALE GENOMIC DNA]</scope>
    <source>
        <strain evidence="1 2">GHPS1</strain>
    </source>
</reference>
<comment type="caution">
    <text evidence="1">The sequence shown here is derived from an EMBL/GenBank/DDBJ whole genome shotgun (WGS) entry which is preliminary data.</text>
</comment>
<gene>
    <name evidence="1" type="ORF">CBW21_17970</name>
</gene>
<keyword evidence="2" id="KW-1185">Reference proteome</keyword>
<dbReference type="PANTHER" id="PTHR21485:SF6">
    <property type="entry name" value="N-ACYLNEURAMINATE CYTIDYLYLTRANSFERASE-RELATED"/>
    <property type="match status" value="1"/>
</dbReference>
<dbReference type="PANTHER" id="PTHR21485">
    <property type="entry name" value="HAD SUPERFAMILY MEMBERS CMAS AND KDSC"/>
    <property type="match status" value="1"/>
</dbReference>
<dbReference type="Proteomes" id="UP000196342">
    <property type="component" value="Unassembled WGS sequence"/>
</dbReference>
<accession>A0A202B5G6</accession>
<name>A0A202B5G6_CHRVL</name>
<sequence>MGNRVSKAKVLALVPARGGSKRLPGKNMKLLGGKHLINWTLDIALSSELFCDVLVSTDDSSIAEEAKKNGALVPWLRPASMATDSATSVDVALHALNWYESNITNVDALMLLQPTSPFRTVELLKNAIEMLFSTRAQSVLSVVPALVNPAWCFYQVDGILDPCMGMDLMGKASQDLPPAYMLDGSIYIITPDALRDSRSFILSKSRAILSPEEMSIDIDTQEDWDLAEEKLAHIFGLNNKSSS</sequence>
<dbReference type="SUPFAM" id="SSF53448">
    <property type="entry name" value="Nucleotide-diphospho-sugar transferases"/>
    <property type="match status" value="1"/>
</dbReference>
<evidence type="ECO:0000313" key="2">
    <source>
        <dbReference type="Proteomes" id="UP000196342"/>
    </source>
</evidence>
<dbReference type="InterPro" id="IPR029044">
    <property type="entry name" value="Nucleotide-diphossugar_trans"/>
</dbReference>
<dbReference type="AlphaFoldDB" id="A0A202B5G6"/>
<dbReference type="Gene3D" id="3.90.550.10">
    <property type="entry name" value="Spore Coat Polysaccharide Biosynthesis Protein SpsA, Chain A"/>
    <property type="match status" value="1"/>
</dbReference>